<reference evidence="2" key="1">
    <citation type="submission" date="2022-11" db="EMBL/GenBank/DDBJ databases">
        <title>Lacrimispora xylanolytica sy1, complete genome.</title>
        <authorList>
            <person name="Choi S."/>
        </authorList>
    </citation>
    <scope>NUCLEOTIDE SEQUENCE</scope>
    <source>
        <strain evidence="2">Sy1</strain>
    </source>
</reference>
<keyword evidence="3" id="KW-1185">Reference proteome</keyword>
<evidence type="ECO:0000313" key="2">
    <source>
        <dbReference type="EMBL" id="WAJ25104.1"/>
    </source>
</evidence>
<dbReference type="Pfam" id="PF13788">
    <property type="entry name" value="DUF4180"/>
    <property type="match status" value="1"/>
</dbReference>
<gene>
    <name evidence="2" type="ORF">OW255_06220</name>
</gene>
<protein>
    <submittedName>
        <fullName evidence="2">DUF4180 domain-containing protein</fullName>
    </submittedName>
</protein>
<organism evidence="2 3">
    <name type="scientific">Lacrimispora xylanolytica</name>
    <dbReference type="NCBI Taxonomy" id="29375"/>
    <lineage>
        <taxon>Bacteria</taxon>
        <taxon>Bacillati</taxon>
        <taxon>Bacillota</taxon>
        <taxon>Clostridia</taxon>
        <taxon>Lachnospirales</taxon>
        <taxon>Lachnospiraceae</taxon>
        <taxon>Lacrimispora</taxon>
    </lineage>
</organism>
<evidence type="ECO:0000259" key="1">
    <source>
        <dbReference type="Pfam" id="PF13788"/>
    </source>
</evidence>
<accession>A0ABY7AEF7</accession>
<dbReference type="EMBL" id="CP113524">
    <property type="protein sequence ID" value="WAJ25104.1"/>
    <property type="molecule type" value="Genomic_DNA"/>
</dbReference>
<feature type="domain" description="DUF4180" evidence="1">
    <location>
        <begin position="11"/>
        <end position="112"/>
    </location>
</feature>
<dbReference type="RefSeq" id="WP_268116023.1">
    <property type="nucleotide sequence ID" value="NZ_CP113524.1"/>
</dbReference>
<dbReference type="Proteomes" id="UP001163115">
    <property type="component" value="Chromosome"/>
</dbReference>
<name>A0ABY7AEF7_9FIRM</name>
<proteinExistence type="predicted"/>
<evidence type="ECO:0000313" key="3">
    <source>
        <dbReference type="Proteomes" id="UP001163115"/>
    </source>
</evidence>
<sequence>MNVIIRNNRSIGVVDKEMKIKDVQTMLDIMASAHYNSECMGVVLYKESLDESFFDLKTGFAGEILQKFANYNMKLAVIGDYSHYTSKSLRDFIYESNHGNLAFFKGSLDEALLALVP</sequence>
<dbReference type="InterPro" id="IPR025438">
    <property type="entry name" value="DUF4180"/>
</dbReference>